<dbReference type="EC" id="4.6.1.16" evidence="4"/>
<keyword evidence="10" id="KW-1185">Reference proteome</keyword>
<organism evidence="9 10">
    <name type="scientific">Tilletiopsis washingtonensis</name>
    <dbReference type="NCBI Taxonomy" id="58919"/>
    <lineage>
        <taxon>Eukaryota</taxon>
        <taxon>Fungi</taxon>
        <taxon>Dikarya</taxon>
        <taxon>Basidiomycota</taxon>
        <taxon>Ustilaginomycotina</taxon>
        <taxon>Exobasidiomycetes</taxon>
        <taxon>Entylomatales</taxon>
        <taxon>Entylomatales incertae sedis</taxon>
        <taxon>Tilletiopsis</taxon>
    </lineage>
</organism>
<proteinExistence type="inferred from homology"/>
<name>A0A316Z2R2_9BASI</name>
<evidence type="ECO:0000256" key="2">
    <source>
        <dbReference type="ARBA" id="ARBA00022694"/>
    </source>
</evidence>
<keyword evidence="9" id="KW-0378">Hydrolase</keyword>
<evidence type="ECO:0000259" key="8">
    <source>
        <dbReference type="Pfam" id="PF26577"/>
    </source>
</evidence>
<feature type="domain" description="TSEN34 N-terminal" evidence="8">
    <location>
        <begin position="15"/>
        <end position="81"/>
    </location>
</feature>
<feature type="domain" description="tRNA intron endonuclease catalytic" evidence="7">
    <location>
        <begin position="214"/>
        <end position="291"/>
    </location>
</feature>
<accession>A0A316Z2R2</accession>
<evidence type="ECO:0000259" key="7">
    <source>
        <dbReference type="Pfam" id="PF01974"/>
    </source>
</evidence>
<dbReference type="Pfam" id="PF26577">
    <property type="entry name" value="TSEN34_N"/>
    <property type="match status" value="1"/>
</dbReference>
<evidence type="ECO:0000256" key="6">
    <source>
        <dbReference type="SAM" id="MobiDB-lite"/>
    </source>
</evidence>
<dbReference type="GeneID" id="37271195"/>
<keyword evidence="9" id="KW-0255">Endonuclease</keyword>
<dbReference type="PIRSF" id="PIRSF017250">
    <property type="entry name" value="tRNA_splic_SEN34"/>
    <property type="match status" value="1"/>
</dbReference>
<dbReference type="OrthoDB" id="48041at2759"/>
<dbReference type="Gene3D" id="3.40.1350.10">
    <property type="match status" value="1"/>
</dbReference>
<dbReference type="Proteomes" id="UP000245946">
    <property type="component" value="Unassembled WGS sequence"/>
</dbReference>
<sequence length="316" mass="33820">MPPPPPAPTDAAPLPLHVVARQAFLWTPADIAAARAAHHIAPMLQGTLPMLAQQNLFCGPPAGLMHEEAVCLVGRRAAVLIASPESHDAPSTSQAAAYHEARRADIAAQRAATRASSSAARSKQLTSTRAAQEKREARAARRAAAGEAPEEEARPASPAPPQLDDEEISYSHLTPALPDGDWYAPEPHTYTTLAAARKAGVWTFPADLRERARSAVFEEMHRRGYFLNCGLRFGGDFNAYPGDPLRYHSHFTVQVLATPTTPLPAQQLVASGRLGTAVKKAHLLAVVDGAEEADEEGKAKSPQVTFWSLTWAGFGT</sequence>
<dbReference type="AlphaFoldDB" id="A0A316Z2R2"/>
<evidence type="ECO:0000313" key="9">
    <source>
        <dbReference type="EMBL" id="PWN94465.1"/>
    </source>
</evidence>
<feature type="compositionally biased region" description="Low complexity" evidence="6">
    <location>
        <begin position="106"/>
        <end position="122"/>
    </location>
</feature>
<dbReference type="InterPro" id="IPR011856">
    <property type="entry name" value="tRNA_endonuc-like_dom_sf"/>
</dbReference>
<dbReference type="EMBL" id="KZ819313">
    <property type="protein sequence ID" value="PWN94465.1"/>
    <property type="molecule type" value="Genomic_DNA"/>
</dbReference>
<feature type="region of interest" description="Disordered" evidence="6">
    <location>
        <begin position="84"/>
        <end position="165"/>
    </location>
</feature>
<protein>
    <recommendedName>
        <fullName evidence="4">tRNA-splicing endonuclease subunit Sen34</fullName>
        <ecNumber evidence="4">4.6.1.16</ecNumber>
    </recommendedName>
</protein>
<dbReference type="SUPFAM" id="SSF53032">
    <property type="entry name" value="tRNA-intron endonuclease catalytic domain-like"/>
    <property type="match status" value="1"/>
</dbReference>
<evidence type="ECO:0000256" key="4">
    <source>
        <dbReference type="PIRNR" id="PIRNR017250"/>
    </source>
</evidence>
<evidence type="ECO:0000256" key="3">
    <source>
        <dbReference type="ARBA" id="ARBA00023239"/>
    </source>
</evidence>
<reference evidence="9 10" key="1">
    <citation type="journal article" date="2018" name="Mol. Biol. Evol.">
        <title>Broad Genomic Sampling Reveals a Smut Pathogenic Ancestry of the Fungal Clade Ustilaginomycotina.</title>
        <authorList>
            <person name="Kijpornyongpan T."/>
            <person name="Mondo S.J."/>
            <person name="Barry K."/>
            <person name="Sandor L."/>
            <person name="Lee J."/>
            <person name="Lipzen A."/>
            <person name="Pangilinan J."/>
            <person name="LaButti K."/>
            <person name="Hainaut M."/>
            <person name="Henrissat B."/>
            <person name="Grigoriev I.V."/>
            <person name="Spatafora J.W."/>
            <person name="Aime M.C."/>
        </authorList>
    </citation>
    <scope>NUCLEOTIDE SEQUENCE [LARGE SCALE GENOMIC DNA]</scope>
    <source>
        <strain evidence="9 10">MCA 4186</strain>
    </source>
</reference>
<comment type="function">
    <text evidence="4">Constitutes one of the two catalytic subunit of the tRNA-splicing endonuclease complex, a complex responsible for identification and cleavage of the splice sites in pre-tRNA. It cleaves pre-tRNA at the 5'- and 3'-splice sites to release the intron. The products are an intron and two tRNA half-molecules bearing 2',3'-cyclic phosphate and 5'-OH termini. There are no conserved sequences at the splice sites, but the intron is invariably located at the same site in the gene, placing the splice sites an invariant distance from the constant structural features of the tRNA body.</text>
</comment>
<dbReference type="InterPro" id="IPR006677">
    <property type="entry name" value="tRNA_intron_Endonuc_cat-like"/>
</dbReference>
<dbReference type="CDD" id="cd22363">
    <property type="entry name" value="tRNA-intron_lyase_C"/>
    <property type="match status" value="1"/>
</dbReference>
<dbReference type="InterPro" id="IPR036167">
    <property type="entry name" value="tRNA_intron_Endo_cat-like_sf"/>
</dbReference>
<dbReference type="InterPro" id="IPR016690">
    <property type="entry name" value="TSEN34"/>
</dbReference>
<dbReference type="PANTHER" id="PTHR13070:SF0">
    <property type="entry name" value="TRNA-SPLICING ENDONUCLEASE SUBUNIT SEN34"/>
    <property type="match status" value="1"/>
</dbReference>
<dbReference type="PANTHER" id="PTHR13070">
    <property type="entry name" value="TRNA-SPLICING ENDONUCLEASE SUBUNIT SEN34-RELATED"/>
    <property type="match status" value="1"/>
</dbReference>
<comment type="similarity">
    <text evidence="1 4">Belongs to the tRNA-intron endonuclease family.</text>
</comment>
<dbReference type="GO" id="GO:0000213">
    <property type="term" value="F:tRNA-intron lyase activity"/>
    <property type="evidence" value="ECO:0007669"/>
    <property type="project" value="UniProtKB-UniRule"/>
</dbReference>
<dbReference type="GO" id="GO:0003676">
    <property type="term" value="F:nucleic acid binding"/>
    <property type="evidence" value="ECO:0007669"/>
    <property type="project" value="InterPro"/>
</dbReference>
<evidence type="ECO:0000256" key="5">
    <source>
        <dbReference type="PIRSR" id="PIRSR017250-50"/>
    </source>
</evidence>
<feature type="active site" evidence="5">
    <location>
        <position position="248"/>
    </location>
</feature>
<evidence type="ECO:0000313" key="10">
    <source>
        <dbReference type="Proteomes" id="UP000245946"/>
    </source>
</evidence>
<dbReference type="STRING" id="58919.A0A316Z2R2"/>
<dbReference type="InterPro" id="IPR059049">
    <property type="entry name" value="TSEN34_N"/>
</dbReference>
<dbReference type="Pfam" id="PF01974">
    <property type="entry name" value="tRNA_int_endo"/>
    <property type="match status" value="1"/>
</dbReference>
<gene>
    <name evidence="9" type="ORF">FA09DRAFT_332930</name>
</gene>
<dbReference type="GO" id="GO:0000379">
    <property type="term" value="P:tRNA-type intron splice site recognition and cleavage"/>
    <property type="evidence" value="ECO:0007669"/>
    <property type="project" value="UniProtKB-UniRule"/>
</dbReference>
<evidence type="ECO:0000256" key="1">
    <source>
        <dbReference type="ARBA" id="ARBA00008078"/>
    </source>
</evidence>
<dbReference type="GO" id="GO:0000214">
    <property type="term" value="C:tRNA-intron endonuclease complex"/>
    <property type="evidence" value="ECO:0007669"/>
    <property type="project" value="UniProtKB-UniRule"/>
</dbReference>
<keyword evidence="2 4" id="KW-0819">tRNA processing</keyword>
<feature type="active site" evidence="5">
    <location>
        <position position="240"/>
    </location>
</feature>
<keyword evidence="9" id="KW-0540">Nuclease</keyword>
<keyword evidence="3 4" id="KW-0456">Lyase</keyword>
<feature type="active site" evidence="5">
    <location>
        <position position="280"/>
    </location>
</feature>
<dbReference type="RefSeq" id="XP_025594744.1">
    <property type="nucleotide sequence ID" value="XM_025743651.1"/>
</dbReference>